<reference evidence="2" key="1">
    <citation type="journal article" date="2010" name="Science">
        <title>Plasticity of animal genome architecture unmasked by rapid evolution of a pelagic tunicate.</title>
        <authorList>
            <person name="Denoeud F."/>
            <person name="Henriet S."/>
            <person name="Mungpakdee S."/>
            <person name="Aury J.M."/>
            <person name="Da Silva C."/>
            <person name="Brinkmann H."/>
            <person name="Mikhaleva J."/>
            <person name="Olsen L.C."/>
            <person name="Jubin C."/>
            <person name="Canestro C."/>
            <person name="Bouquet J.M."/>
            <person name="Danks G."/>
            <person name="Poulain J."/>
            <person name="Campsteijn C."/>
            <person name="Adamski M."/>
            <person name="Cross I."/>
            <person name="Yadetie F."/>
            <person name="Muffato M."/>
            <person name="Louis A."/>
            <person name="Butcher S."/>
            <person name="Tsagkogeorga G."/>
            <person name="Konrad A."/>
            <person name="Singh S."/>
            <person name="Jensen M.F."/>
            <person name="Cong E.H."/>
            <person name="Eikeseth-Otteraa H."/>
            <person name="Noel B."/>
            <person name="Anthouard V."/>
            <person name="Porcel B.M."/>
            <person name="Kachouri-Lafond R."/>
            <person name="Nishino A."/>
            <person name="Ugolini M."/>
            <person name="Chourrout P."/>
            <person name="Nishida H."/>
            <person name="Aasland R."/>
            <person name="Huzurbazar S."/>
            <person name="Westhof E."/>
            <person name="Delsuc F."/>
            <person name="Lehrach H."/>
            <person name="Reinhardt R."/>
            <person name="Weissenbach J."/>
            <person name="Roy S.W."/>
            <person name="Artiguenave F."/>
            <person name="Postlethwait J.H."/>
            <person name="Manak J.R."/>
            <person name="Thompson E.M."/>
            <person name="Jaillon O."/>
            <person name="Du Pasquier L."/>
            <person name="Boudinot P."/>
            <person name="Liberles D.A."/>
            <person name="Volff J.N."/>
            <person name="Philippe H."/>
            <person name="Lenhard B."/>
            <person name="Roest Crollius H."/>
            <person name="Wincker P."/>
            <person name="Chourrout D."/>
        </authorList>
    </citation>
    <scope>NUCLEOTIDE SEQUENCE [LARGE SCALE GENOMIC DNA]</scope>
</reference>
<evidence type="ECO:0000256" key="1">
    <source>
        <dbReference type="SAM" id="Phobius"/>
    </source>
</evidence>
<gene>
    <name evidence="2" type="ORF">GSOID_T00011091001</name>
</gene>
<evidence type="ECO:0000313" key="2">
    <source>
        <dbReference type="EMBL" id="CBY19665.1"/>
    </source>
</evidence>
<feature type="transmembrane region" description="Helical" evidence="1">
    <location>
        <begin position="21"/>
        <end position="43"/>
    </location>
</feature>
<dbReference type="Proteomes" id="UP000001307">
    <property type="component" value="Unassembled WGS sequence"/>
</dbReference>
<organism evidence="2">
    <name type="scientific">Oikopleura dioica</name>
    <name type="common">Tunicate</name>
    <dbReference type="NCBI Taxonomy" id="34765"/>
    <lineage>
        <taxon>Eukaryota</taxon>
        <taxon>Metazoa</taxon>
        <taxon>Chordata</taxon>
        <taxon>Tunicata</taxon>
        <taxon>Appendicularia</taxon>
        <taxon>Copelata</taxon>
        <taxon>Oikopleuridae</taxon>
        <taxon>Oikopleura</taxon>
    </lineage>
</organism>
<dbReference type="InParanoid" id="E4XHV7"/>
<accession>E4XHV7</accession>
<dbReference type="InterPro" id="IPR035914">
    <property type="entry name" value="Sperma_CUB_dom_sf"/>
</dbReference>
<keyword evidence="3" id="KW-1185">Reference proteome</keyword>
<protein>
    <recommendedName>
        <fullName evidence="4">CUB domain-containing protein</fullName>
    </recommendedName>
</protein>
<name>E4XHV7_OIKDI</name>
<sequence>MSERREQNANRAAKPKSNAGLYKCLFILVIIAAAGYGINRYFFGWKIHEMDICTMGDVTFFRNHKLIITPTCAEEEGGTCVKYENNKNCTSQLDIFHHQISFNIEYFDVDCTGDYLRIGDSNEYCGDAASAGLLMLTDIQTGNKTVKITWYTDNLNSTNAGFKLTLWEEKENTAATRLDRQP</sequence>
<dbReference type="AlphaFoldDB" id="E4XHV7"/>
<evidence type="ECO:0000313" key="3">
    <source>
        <dbReference type="Proteomes" id="UP000001307"/>
    </source>
</evidence>
<evidence type="ECO:0008006" key="4">
    <source>
        <dbReference type="Google" id="ProtNLM"/>
    </source>
</evidence>
<keyword evidence="1" id="KW-0812">Transmembrane</keyword>
<keyword evidence="1" id="KW-0472">Membrane</keyword>
<dbReference type="EMBL" id="FN653052">
    <property type="protein sequence ID" value="CBY19665.1"/>
    <property type="molecule type" value="Genomic_DNA"/>
</dbReference>
<keyword evidence="1" id="KW-1133">Transmembrane helix</keyword>
<dbReference type="SUPFAM" id="SSF49854">
    <property type="entry name" value="Spermadhesin, CUB domain"/>
    <property type="match status" value="1"/>
</dbReference>
<dbReference type="Gene3D" id="2.60.120.290">
    <property type="entry name" value="Spermadhesin, CUB domain"/>
    <property type="match status" value="1"/>
</dbReference>
<proteinExistence type="predicted"/>